<evidence type="ECO:0000313" key="2">
    <source>
        <dbReference type="Proteomes" id="UP000326777"/>
    </source>
</evidence>
<dbReference type="Proteomes" id="UP000326777">
    <property type="component" value="Genome"/>
</dbReference>
<reference evidence="2" key="1">
    <citation type="submission" date="2019-06" db="EMBL/GenBank/DDBJ databases">
        <title>Complete genome sequence of Serratia marcescens phage Muldoon.</title>
        <authorList>
            <person name="Campbell S."/>
            <person name="Atkinson C."/>
            <person name="Moreland R."/>
            <person name="Liu M."/>
            <person name="Ramsey J."/>
            <person name="Leavitt J."/>
        </authorList>
    </citation>
    <scope>NUCLEOTIDE SEQUENCE [LARGE SCALE GENOMIC DNA]</scope>
</reference>
<dbReference type="EMBL" id="MN095771">
    <property type="protein sequence ID" value="QFR56144.1"/>
    <property type="molecule type" value="Genomic_DNA"/>
</dbReference>
<dbReference type="InterPro" id="IPR021289">
    <property type="entry name" value="UvsY"/>
</dbReference>
<name>A0A5P8PHK1_9CAUD</name>
<accession>A0A5P8PHK1</accession>
<keyword evidence="2" id="KW-1185">Reference proteome</keyword>
<proteinExistence type="predicted"/>
<organism evidence="1 2">
    <name type="scientific">Serratia phage Muldoon</name>
    <dbReference type="NCBI Taxonomy" id="2601678"/>
    <lineage>
        <taxon>Viruses</taxon>
        <taxon>Duplodnaviria</taxon>
        <taxon>Heunggongvirae</taxon>
        <taxon>Uroviricota</taxon>
        <taxon>Caudoviricetes</taxon>
        <taxon>Muldoonvirus</taxon>
        <taxon>Muldoonvirus muldoon</taxon>
    </lineage>
</organism>
<dbReference type="Pfam" id="PF11056">
    <property type="entry name" value="UvsY"/>
    <property type="match status" value="1"/>
</dbReference>
<protein>
    <submittedName>
        <fullName evidence="1">Recombination repair protein</fullName>
    </submittedName>
</protein>
<evidence type="ECO:0000313" key="1">
    <source>
        <dbReference type="EMBL" id="QFR56144.1"/>
    </source>
</evidence>
<sequence length="136" mass="15789">MKLEDLNDQLDNDLKIDSSKLQWEASNNPLVYSKWLRVYSAIKKEILAQEAAKKVLVKKRLDYYTGRSDDEISMVSYEKSEMKTVMSADSEILKIETKLQYYMILLDFATRALDIVKSRGFSIKHMIDIRSLEAGQ</sequence>
<gene>
    <name evidence="1" type="ORF">CPT_Muldoon_193</name>
</gene>